<dbReference type="GO" id="GO:0005829">
    <property type="term" value="C:cytosol"/>
    <property type="evidence" value="ECO:0007669"/>
    <property type="project" value="TreeGrafter"/>
</dbReference>
<dbReference type="GO" id="GO:0044781">
    <property type="term" value="P:bacterial-type flagellum organization"/>
    <property type="evidence" value="ECO:0007669"/>
    <property type="project" value="UniProtKB-KW"/>
</dbReference>
<evidence type="ECO:0000313" key="9">
    <source>
        <dbReference type="EMBL" id="MBK8891431.1"/>
    </source>
</evidence>
<keyword evidence="9" id="KW-0966">Cell projection</keyword>
<name>A0A9D7LNS3_9RHOO</name>
<keyword evidence="4" id="KW-0813">Transport</keyword>
<keyword evidence="9" id="KW-0282">Flagellum</keyword>
<protein>
    <recommendedName>
        <fullName evidence="3">Flagellar assembly protein FliH</fullName>
    </recommendedName>
</protein>
<evidence type="ECO:0000256" key="3">
    <source>
        <dbReference type="ARBA" id="ARBA00016507"/>
    </source>
</evidence>
<comment type="function">
    <text evidence="1">Needed for flagellar regrowth and assembly.</text>
</comment>
<proteinExistence type="inferred from homology"/>
<comment type="caution">
    <text evidence="9">The sequence shown here is derived from an EMBL/GenBank/DDBJ whole genome shotgun (WGS) entry which is preliminary data.</text>
</comment>
<dbReference type="InterPro" id="IPR018035">
    <property type="entry name" value="Flagellar_FliH/T3SS_HrpE"/>
</dbReference>
<reference evidence="9" key="1">
    <citation type="submission" date="2020-10" db="EMBL/GenBank/DDBJ databases">
        <title>Connecting structure to function with the recovery of over 1000 high-quality activated sludge metagenome-assembled genomes encoding full-length rRNA genes using long-read sequencing.</title>
        <authorList>
            <person name="Singleton C.M."/>
            <person name="Petriglieri F."/>
            <person name="Kristensen J.M."/>
            <person name="Kirkegaard R.H."/>
            <person name="Michaelsen T.Y."/>
            <person name="Andersen M.H."/>
            <person name="Karst S.M."/>
            <person name="Dueholm M.S."/>
            <person name="Nielsen P.H."/>
            <person name="Albertsen M."/>
        </authorList>
    </citation>
    <scope>NUCLEOTIDE SEQUENCE</scope>
    <source>
        <strain evidence="9">OdNE_18-Q3-R46-58_BAT3C.305</strain>
    </source>
</reference>
<dbReference type="Proteomes" id="UP000808146">
    <property type="component" value="Unassembled WGS sequence"/>
</dbReference>
<keyword evidence="7" id="KW-1006">Bacterial flagellum protein export</keyword>
<feature type="domain" description="Flagellar assembly protein FliH/Type III secretion system HrpE" evidence="8">
    <location>
        <begin position="36"/>
        <end position="162"/>
    </location>
</feature>
<dbReference type="PANTHER" id="PTHR34982">
    <property type="entry name" value="YOP PROTEINS TRANSLOCATION PROTEIN L"/>
    <property type="match status" value="1"/>
</dbReference>
<evidence type="ECO:0000256" key="4">
    <source>
        <dbReference type="ARBA" id="ARBA00022448"/>
    </source>
</evidence>
<evidence type="ECO:0000259" key="8">
    <source>
        <dbReference type="Pfam" id="PF02108"/>
    </source>
</evidence>
<evidence type="ECO:0000256" key="2">
    <source>
        <dbReference type="ARBA" id="ARBA00006602"/>
    </source>
</evidence>
<dbReference type="InterPro" id="IPR051472">
    <property type="entry name" value="T3SS_Stator/FliH"/>
</dbReference>
<comment type="similarity">
    <text evidence="2">Belongs to the FliH family.</text>
</comment>
<keyword evidence="9" id="KW-0969">Cilium</keyword>
<dbReference type="AlphaFoldDB" id="A0A9D7LNS3"/>
<sequence length="174" mass="19244">MAAMLPTADELERLHQQAHDEGFAAGHRAGSAKVAAEAERLRQIVDTLTGTSQQFDQSLANDLVELALAISQQVMRQMIELRPELILPVVNEVLGQLPLSHQRARLILHPEDVDLVKESLGDRIERSGWEILGDMQMGRGGCRLEATECEIDATLESRWQRVVSAIGSDGAWIE</sequence>
<keyword evidence="5" id="KW-1005">Bacterial flagellum biogenesis</keyword>
<accession>A0A9D7LNS3</accession>
<evidence type="ECO:0000256" key="1">
    <source>
        <dbReference type="ARBA" id="ARBA00003041"/>
    </source>
</evidence>
<keyword evidence="6" id="KW-0653">Protein transport</keyword>
<evidence type="ECO:0000256" key="7">
    <source>
        <dbReference type="ARBA" id="ARBA00023225"/>
    </source>
</evidence>
<organism evidence="9 10">
    <name type="scientific">Candidatus Dechloromonas phosphorivorans</name>
    <dbReference type="NCBI Taxonomy" id="2899244"/>
    <lineage>
        <taxon>Bacteria</taxon>
        <taxon>Pseudomonadati</taxon>
        <taxon>Pseudomonadota</taxon>
        <taxon>Betaproteobacteria</taxon>
        <taxon>Rhodocyclales</taxon>
        <taxon>Azonexaceae</taxon>
        <taxon>Dechloromonas</taxon>
    </lineage>
</organism>
<dbReference type="GO" id="GO:0015031">
    <property type="term" value="P:protein transport"/>
    <property type="evidence" value="ECO:0007669"/>
    <property type="project" value="UniProtKB-KW"/>
</dbReference>
<dbReference type="EMBL" id="JADKBR010000017">
    <property type="protein sequence ID" value="MBK8891431.1"/>
    <property type="molecule type" value="Genomic_DNA"/>
</dbReference>
<evidence type="ECO:0000313" key="10">
    <source>
        <dbReference type="Proteomes" id="UP000808146"/>
    </source>
</evidence>
<dbReference type="Pfam" id="PF02108">
    <property type="entry name" value="FliH"/>
    <property type="match status" value="1"/>
</dbReference>
<gene>
    <name evidence="9" type="ORF">IPN75_14220</name>
</gene>
<dbReference type="SUPFAM" id="SSF160527">
    <property type="entry name" value="V-type ATPase subunit E-like"/>
    <property type="match status" value="1"/>
</dbReference>
<evidence type="ECO:0000256" key="5">
    <source>
        <dbReference type="ARBA" id="ARBA00022795"/>
    </source>
</evidence>
<evidence type="ECO:0000256" key="6">
    <source>
        <dbReference type="ARBA" id="ARBA00022927"/>
    </source>
</evidence>
<dbReference type="PANTHER" id="PTHR34982:SF1">
    <property type="entry name" value="FLAGELLAR ASSEMBLY PROTEIN FLIH"/>
    <property type="match status" value="1"/>
</dbReference>